<evidence type="ECO:0000313" key="2">
    <source>
        <dbReference type="EMBL" id="CAA9394039.1"/>
    </source>
</evidence>
<gene>
    <name evidence="2" type="ORF">AVDCRST_MAG66-1035</name>
</gene>
<evidence type="ECO:0008006" key="3">
    <source>
        <dbReference type="Google" id="ProtNLM"/>
    </source>
</evidence>
<dbReference type="Pfam" id="PF14042">
    <property type="entry name" value="DUF4247"/>
    <property type="match status" value="1"/>
</dbReference>
<dbReference type="InterPro" id="IPR025341">
    <property type="entry name" value="DUF4247"/>
</dbReference>
<evidence type="ECO:0000256" key="1">
    <source>
        <dbReference type="SAM" id="SignalP"/>
    </source>
</evidence>
<dbReference type="EMBL" id="CADCUS010000158">
    <property type="protein sequence ID" value="CAA9394039.1"/>
    <property type="molecule type" value="Genomic_DNA"/>
</dbReference>
<dbReference type="PROSITE" id="PS51257">
    <property type="entry name" value="PROKAR_LIPOPROTEIN"/>
    <property type="match status" value="1"/>
</dbReference>
<sequence>MRRALAALVVALAVSGLAGCGAGSSVRGYLDDTFTEQSETGDTVVYQAAAPVAATTQQIATAVAPIVQASDANGSYLRYDDDIVVVSGAGAASAVRVEDLDGPYRDGVYAYLGPGFDPGSPAGATDDSDDVK</sequence>
<dbReference type="AlphaFoldDB" id="A0A6J4NRU6"/>
<keyword evidence="1" id="KW-0732">Signal</keyword>
<feature type="signal peptide" evidence="1">
    <location>
        <begin position="1"/>
        <end position="18"/>
    </location>
</feature>
<accession>A0A6J4NRU6</accession>
<name>A0A6J4NRU6_9PSEU</name>
<feature type="chain" id="PRO_5038840098" description="DUF4247 domain-containing protein" evidence="1">
    <location>
        <begin position="19"/>
        <end position="132"/>
    </location>
</feature>
<reference evidence="2" key="1">
    <citation type="submission" date="2020-02" db="EMBL/GenBank/DDBJ databases">
        <authorList>
            <person name="Meier V. D."/>
        </authorList>
    </citation>
    <scope>NUCLEOTIDE SEQUENCE</scope>
    <source>
        <strain evidence="2">AVDCRST_MAG66</strain>
    </source>
</reference>
<organism evidence="2">
    <name type="scientific">uncultured Pseudonocardia sp</name>
    <dbReference type="NCBI Taxonomy" id="211455"/>
    <lineage>
        <taxon>Bacteria</taxon>
        <taxon>Bacillati</taxon>
        <taxon>Actinomycetota</taxon>
        <taxon>Actinomycetes</taxon>
        <taxon>Pseudonocardiales</taxon>
        <taxon>Pseudonocardiaceae</taxon>
        <taxon>Pseudonocardia</taxon>
        <taxon>environmental samples</taxon>
    </lineage>
</organism>
<protein>
    <recommendedName>
        <fullName evidence="3">DUF4247 domain-containing protein</fullName>
    </recommendedName>
</protein>
<proteinExistence type="predicted"/>